<dbReference type="GO" id="GO:0005886">
    <property type="term" value="C:plasma membrane"/>
    <property type="evidence" value="ECO:0007669"/>
    <property type="project" value="UniProtKB-SubCell"/>
</dbReference>
<feature type="domain" description="ABC transmembrane type-1" evidence="8">
    <location>
        <begin position="70"/>
        <end position="261"/>
    </location>
</feature>
<dbReference type="SUPFAM" id="SSF161098">
    <property type="entry name" value="MetI-like"/>
    <property type="match status" value="1"/>
</dbReference>
<proteinExistence type="inferred from homology"/>
<evidence type="ECO:0000313" key="9">
    <source>
        <dbReference type="EMBL" id="SQD93343.1"/>
    </source>
</evidence>
<keyword evidence="10" id="KW-1185">Reference proteome</keyword>
<dbReference type="PANTHER" id="PTHR43744">
    <property type="entry name" value="ABC TRANSPORTER PERMEASE PROTEIN MG189-RELATED-RELATED"/>
    <property type="match status" value="1"/>
</dbReference>
<feature type="transmembrane region" description="Helical" evidence="7">
    <location>
        <begin position="240"/>
        <end position="261"/>
    </location>
</feature>
<evidence type="ECO:0000256" key="6">
    <source>
        <dbReference type="ARBA" id="ARBA00023136"/>
    </source>
</evidence>
<feature type="transmembrane region" description="Helical" evidence="7">
    <location>
        <begin position="9"/>
        <end position="28"/>
    </location>
</feature>
<dbReference type="RefSeq" id="WP_122031717.1">
    <property type="nucleotide sequence ID" value="NZ_LS483254.1"/>
</dbReference>
<feature type="transmembrane region" description="Helical" evidence="7">
    <location>
        <begin position="180"/>
        <end position="205"/>
    </location>
</feature>
<dbReference type="KEGG" id="bana:BARAN1_1321"/>
<feature type="transmembrane region" description="Helical" evidence="7">
    <location>
        <begin position="69"/>
        <end position="93"/>
    </location>
</feature>
<evidence type="ECO:0000259" key="8">
    <source>
        <dbReference type="PROSITE" id="PS50928"/>
    </source>
</evidence>
<reference evidence="10" key="1">
    <citation type="submission" date="2018-05" db="EMBL/GenBank/DDBJ databases">
        <authorList>
            <person name="Hao L."/>
        </authorList>
    </citation>
    <scope>NUCLEOTIDE SEQUENCE [LARGE SCALE GENOMIC DNA]</scope>
</reference>
<feature type="transmembrane region" description="Helical" evidence="7">
    <location>
        <begin position="105"/>
        <end position="126"/>
    </location>
</feature>
<dbReference type="CDD" id="cd06261">
    <property type="entry name" value="TM_PBP2"/>
    <property type="match status" value="1"/>
</dbReference>
<evidence type="ECO:0000256" key="5">
    <source>
        <dbReference type="ARBA" id="ARBA00022989"/>
    </source>
</evidence>
<dbReference type="PANTHER" id="PTHR43744:SF8">
    <property type="entry name" value="SN-GLYCEROL-3-PHOSPHATE TRANSPORT SYSTEM PERMEASE PROTEIN UGPE"/>
    <property type="match status" value="1"/>
</dbReference>
<comment type="subcellular location">
    <subcellularLocation>
        <location evidence="1 7">Cell membrane</location>
        <topology evidence="1 7">Multi-pass membrane protein</topology>
    </subcellularLocation>
</comment>
<evidence type="ECO:0000256" key="3">
    <source>
        <dbReference type="ARBA" id="ARBA00022475"/>
    </source>
</evidence>
<evidence type="ECO:0000256" key="4">
    <source>
        <dbReference type="ARBA" id="ARBA00022692"/>
    </source>
</evidence>
<dbReference type="InterPro" id="IPR035906">
    <property type="entry name" value="MetI-like_sf"/>
</dbReference>
<keyword evidence="2 7" id="KW-0813">Transport</keyword>
<comment type="similarity">
    <text evidence="7">Belongs to the binding-protein-dependent transport system permease family.</text>
</comment>
<evidence type="ECO:0000256" key="1">
    <source>
        <dbReference type="ARBA" id="ARBA00004651"/>
    </source>
</evidence>
<sequence length="275" mass="30954">MSKKTLYKIGVHGTLILILAAVAFPLYFTFVMGTLNHQEAYAFPPKLIPGNRLFANVAEAWQRVDLGRLMVNSAVVALAVTVGKILLSILAAFAFTHFHFRGRILLFPLCMITQMLPLPVRIIPAYGLMASFGWLNTYYALIIPYLASTTGLLLFRQFFLTVPDELPDAARVDGAGPLRYLWHVLIPLSRTNIAALFVIEFVYMWNEYLWPLIVTTDPKMRVAQIGLKMLITTERTTAEWNIIMAGTLVIMLPPLVILILLRRQFAQGIAMQSTK</sequence>
<feature type="transmembrane region" description="Helical" evidence="7">
    <location>
        <begin position="138"/>
        <end position="159"/>
    </location>
</feature>
<dbReference type="Proteomes" id="UP000249818">
    <property type="component" value="Chromosome BARAN1"/>
</dbReference>
<evidence type="ECO:0000256" key="2">
    <source>
        <dbReference type="ARBA" id="ARBA00022448"/>
    </source>
</evidence>
<dbReference type="InterPro" id="IPR000515">
    <property type="entry name" value="MetI-like"/>
</dbReference>
<evidence type="ECO:0000313" key="10">
    <source>
        <dbReference type="Proteomes" id="UP000249818"/>
    </source>
</evidence>
<name>A0A2X3K8M4_9BACT</name>
<dbReference type="OrthoDB" id="26902at2"/>
<keyword evidence="5 7" id="KW-1133">Transmembrane helix</keyword>
<dbReference type="EMBL" id="LS483254">
    <property type="protein sequence ID" value="SQD93343.1"/>
    <property type="molecule type" value="Genomic_DNA"/>
</dbReference>
<dbReference type="Pfam" id="PF00528">
    <property type="entry name" value="BPD_transp_1"/>
    <property type="match status" value="1"/>
</dbReference>
<dbReference type="Gene3D" id="1.10.3720.10">
    <property type="entry name" value="MetI-like"/>
    <property type="match status" value="1"/>
</dbReference>
<keyword evidence="3" id="KW-1003">Cell membrane</keyword>
<keyword evidence="6 7" id="KW-0472">Membrane</keyword>
<dbReference type="PROSITE" id="PS50928">
    <property type="entry name" value="ABC_TM1"/>
    <property type="match status" value="1"/>
</dbReference>
<gene>
    <name evidence="9" type="primary">ugpE</name>
    <name evidence="9" type="ORF">BARAN1_1321</name>
</gene>
<dbReference type="GO" id="GO:0055085">
    <property type="term" value="P:transmembrane transport"/>
    <property type="evidence" value="ECO:0007669"/>
    <property type="project" value="InterPro"/>
</dbReference>
<dbReference type="AlphaFoldDB" id="A0A2X3K8M4"/>
<evidence type="ECO:0000256" key="7">
    <source>
        <dbReference type="RuleBase" id="RU363032"/>
    </source>
</evidence>
<organism evidence="9 10">
    <name type="scientific">Candidatus Bipolaricaulis anaerobius</name>
    <dbReference type="NCBI Taxonomy" id="2026885"/>
    <lineage>
        <taxon>Bacteria</taxon>
        <taxon>Candidatus Bipolaricaulota</taxon>
        <taxon>Candidatus Bipolaricaulia</taxon>
        <taxon>Candidatus Bipolaricaulales</taxon>
        <taxon>Candidatus Bipolaricaulaceae</taxon>
        <taxon>Candidatus Bipolaricaulis</taxon>
    </lineage>
</organism>
<accession>A0A2X3K8M4</accession>
<protein>
    <submittedName>
        <fullName evidence="9">Glycerol-3-phosphate transporter subunit membrane component of ABC superfamily</fullName>
    </submittedName>
</protein>
<keyword evidence="4 7" id="KW-0812">Transmembrane</keyword>